<keyword evidence="4 12" id="KW-0812">Transmembrane</keyword>
<keyword evidence="7 11" id="KW-0862">Zinc</keyword>
<keyword evidence="5" id="KW-0479">Metal-binding</keyword>
<dbReference type="SUPFAM" id="SSF54523">
    <property type="entry name" value="Pili subunits"/>
    <property type="match status" value="1"/>
</dbReference>
<dbReference type="EMBL" id="JBDPZC010000001">
    <property type="protein sequence ID" value="MEO3711554.1"/>
    <property type="molecule type" value="Genomic_DNA"/>
</dbReference>
<evidence type="ECO:0000256" key="9">
    <source>
        <dbReference type="ARBA" id="ARBA00023049"/>
    </source>
</evidence>
<sequence>MKELVYPKERTLGLITLVLGVLVWLALIVGTFGTALIGLLLAFLAYVFAQSALISYIKGNGVELTASQFPDLWEQFEDCCRRLDIAQLPRAYVLNGDGMLNAFATRFLGTQYVVLLSGTLEAMAQHEDGVRFYLGHELGHLRMKHLQGQVLRWPVLWLPLLGAAYSRAREYTCDRHGAACCNTPEGAARALAALAAGSQRWRDLDLPSYLRQLRETGGFWMSFHELCAAYPWHTKRVARVLPEAKVPSRNPLAWLLAVFVPYAGRLGAGFGLLMMVYIIGVLAAIALPKYQEYQLVAKVATALTDSAPARQALSAFYQAQETVPDTLDEVGIGSTLPSGAQLSLNSENMTLSIVLGKSTLNLVPQVQKDGSLLWVCEMQGDVTPKKLPMNCEQGIR</sequence>
<keyword evidence="9 11" id="KW-0482">Metalloprotease</keyword>
<dbReference type="InterPro" id="IPR050083">
    <property type="entry name" value="HtpX_protease"/>
</dbReference>
<dbReference type="RefSeq" id="WP_347605498.1">
    <property type="nucleotide sequence ID" value="NZ_JBDPZC010000001.1"/>
</dbReference>
<feature type="transmembrane region" description="Helical" evidence="12">
    <location>
        <begin position="12"/>
        <end position="29"/>
    </location>
</feature>
<evidence type="ECO:0000259" key="13">
    <source>
        <dbReference type="Pfam" id="PF01435"/>
    </source>
</evidence>
<dbReference type="GO" id="GO:0008237">
    <property type="term" value="F:metallopeptidase activity"/>
    <property type="evidence" value="ECO:0007669"/>
    <property type="project" value="UniProtKB-KW"/>
</dbReference>
<feature type="domain" description="Peptidase M48" evidence="13">
    <location>
        <begin position="160"/>
        <end position="240"/>
    </location>
</feature>
<gene>
    <name evidence="14" type="ORF">ABDJ40_02100</name>
</gene>
<evidence type="ECO:0000256" key="4">
    <source>
        <dbReference type="ARBA" id="ARBA00022692"/>
    </source>
</evidence>
<organism evidence="14 15">
    <name type="scientific">Roseateles flavus</name>
    <dbReference type="NCBI Taxonomy" id="3149041"/>
    <lineage>
        <taxon>Bacteria</taxon>
        <taxon>Pseudomonadati</taxon>
        <taxon>Pseudomonadota</taxon>
        <taxon>Betaproteobacteria</taxon>
        <taxon>Burkholderiales</taxon>
        <taxon>Sphaerotilaceae</taxon>
        <taxon>Roseateles</taxon>
    </lineage>
</organism>
<dbReference type="PANTHER" id="PTHR43221">
    <property type="entry name" value="PROTEASE HTPX"/>
    <property type="match status" value="1"/>
</dbReference>
<keyword evidence="3 11" id="KW-0645">Protease</keyword>
<evidence type="ECO:0000256" key="8">
    <source>
        <dbReference type="ARBA" id="ARBA00022989"/>
    </source>
</evidence>
<dbReference type="InterPro" id="IPR045584">
    <property type="entry name" value="Pilin-like"/>
</dbReference>
<keyword evidence="15" id="KW-1185">Reference proteome</keyword>
<comment type="subcellular location">
    <subcellularLocation>
        <location evidence="1">Cell membrane</location>
        <topology evidence="1">Multi-pass membrane protein</topology>
    </subcellularLocation>
</comment>
<dbReference type="Proteomes" id="UP001462640">
    <property type="component" value="Unassembled WGS sequence"/>
</dbReference>
<keyword evidence="6 11" id="KW-0378">Hydrolase</keyword>
<feature type="domain" description="Peptidase M48" evidence="13">
    <location>
        <begin position="68"/>
        <end position="150"/>
    </location>
</feature>
<keyword evidence="8 12" id="KW-1133">Transmembrane helix</keyword>
<evidence type="ECO:0000256" key="10">
    <source>
        <dbReference type="ARBA" id="ARBA00023136"/>
    </source>
</evidence>
<dbReference type="Pfam" id="PF01435">
    <property type="entry name" value="Peptidase_M48"/>
    <property type="match status" value="2"/>
</dbReference>
<accession>A0ABV0G990</accession>
<evidence type="ECO:0000256" key="12">
    <source>
        <dbReference type="SAM" id="Phobius"/>
    </source>
</evidence>
<dbReference type="InterPro" id="IPR001915">
    <property type="entry name" value="Peptidase_M48"/>
</dbReference>
<evidence type="ECO:0000256" key="3">
    <source>
        <dbReference type="ARBA" id="ARBA00022670"/>
    </source>
</evidence>
<evidence type="ECO:0000256" key="7">
    <source>
        <dbReference type="ARBA" id="ARBA00022833"/>
    </source>
</evidence>
<comment type="similarity">
    <text evidence="11">Belongs to the peptidase M48 family.</text>
</comment>
<dbReference type="Gene3D" id="3.30.700.10">
    <property type="entry name" value="Glycoprotein, Type 4 Pilin"/>
    <property type="match status" value="1"/>
</dbReference>
<dbReference type="EC" id="3.4.24.-" evidence="14"/>
<evidence type="ECO:0000256" key="1">
    <source>
        <dbReference type="ARBA" id="ARBA00004651"/>
    </source>
</evidence>
<evidence type="ECO:0000256" key="2">
    <source>
        <dbReference type="ARBA" id="ARBA00022475"/>
    </source>
</evidence>
<feature type="transmembrane region" description="Helical" evidence="12">
    <location>
        <begin position="270"/>
        <end position="288"/>
    </location>
</feature>
<keyword evidence="10 12" id="KW-0472">Membrane</keyword>
<protein>
    <submittedName>
        <fullName evidence="14">M48 family metalloprotease</fullName>
        <ecNumber evidence="14">3.4.24.-</ecNumber>
    </submittedName>
</protein>
<feature type="transmembrane region" description="Helical" evidence="12">
    <location>
        <begin position="35"/>
        <end position="57"/>
    </location>
</feature>
<evidence type="ECO:0000313" key="15">
    <source>
        <dbReference type="Proteomes" id="UP001462640"/>
    </source>
</evidence>
<name>A0ABV0G990_9BURK</name>
<dbReference type="Gene3D" id="3.30.2010.10">
    <property type="entry name" value="Metalloproteases ('zincins'), catalytic domain"/>
    <property type="match status" value="1"/>
</dbReference>
<evidence type="ECO:0000256" key="5">
    <source>
        <dbReference type="ARBA" id="ARBA00022723"/>
    </source>
</evidence>
<reference evidence="14 15" key="1">
    <citation type="submission" date="2024-05" db="EMBL/GenBank/DDBJ databases">
        <title>Roseateles sp. 2.12 16S ribosomal RNA gene Genome sequencing and assembly.</title>
        <authorList>
            <person name="Woo H."/>
        </authorList>
    </citation>
    <scope>NUCLEOTIDE SEQUENCE [LARGE SCALE GENOMIC DNA]</scope>
    <source>
        <strain evidence="14 15">2.12</strain>
    </source>
</reference>
<keyword evidence="2" id="KW-1003">Cell membrane</keyword>
<dbReference type="CDD" id="cd07325">
    <property type="entry name" value="M48_Ste24p_like"/>
    <property type="match status" value="1"/>
</dbReference>
<evidence type="ECO:0000256" key="6">
    <source>
        <dbReference type="ARBA" id="ARBA00022801"/>
    </source>
</evidence>
<evidence type="ECO:0000313" key="14">
    <source>
        <dbReference type="EMBL" id="MEO3711554.1"/>
    </source>
</evidence>
<dbReference type="PANTHER" id="PTHR43221:SF1">
    <property type="entry name" value="PROTEASE HTPX"/>
    <property type="match status" value="1"/>
</dbReference>
<comment type="caution">
    <text evidence="14">The sequence shown here is derived from an EMBL/GenBank/DDBJ whole genome shotgun (WGS) entry which is preliminary data.</text>
</comment>
<comment type="cofactor">
    <cofactor evidence="11">
        <name>Zn(2+)</name>
        <dbReference type="ChEBI" id="CHEBI:29105"/>
    </cofactor>
    <text evidence="11">Binds 1 zinc ion per subunit.</text>
</comment>
<proteinExistence type="inferred from homology"/>
<evidence type="ECO:0000256" key="11">
    <source>
        <dbReference type="RuleBase" id="RU003983"/>
    </source>
</evidence>